<dbReference type="PROSITE" id="PS51892">
    <property type="entry name" value="SUBTILASE"/>
    <property type="match status" value="1"/>
</dbReference>
<gene>
    <name evidence="10" type="ORF">M23134_02369</name>
</gene>
<dbReference type="Gene3D" id="3.40.50.200">
    <property type="entry name" value="Peptidase S8/S53 domain"/>
    <property type="match status" value="1"/>
</dbReference>
<dbReference type="PRINTS" id="PR00723">
    <property type="entry name" value="SUBTILISIN"/>
</dbReference>
<evidence type="ECO:0000256" key="5">
    <source>
        <dbReference type="PROSITE-ProRule" id="PRU01240"/>
    </source>
</evidence>
<reference evidence="10 11" key="1">
    <citation type="submission" date="2007-01" db="EMBL/GenBank/DDBJ databases">
        <authorList>
            <person name="Haygood M."/>
            <person name="Podell S."/>
            <person name="Anderson C."/>
            <person name="Hopkinson B."/>
            <person name="Roe K."/>
            <person name="Barbeau K."/>
            <person name="Gaasterland T."/>
            <person name="Ferriera S."/>
            <person name="Johnson J."/>
            <person name="Kravitz S."/>
            <person name="Beeson K."/>
            <person name="Sutton G."/>
            <person name="Rogers Y.-H."/>
            <person name="Friedman R."/>
            <person name="Frazier M."/>
            <person name="Venter J.C."/>
        </authorList>
    </citation>
    <scope>NUCLEOTIDE SEQUENCE [LARGE SCALE GENOMIC DNA]</scope>
    <source>
        <strain evidence="10 11">ATCC 23134</strain>
    </source>
</reference>
<dbReference type="InterPro" id="IPR037045">
    <property type="entry name" value="S8pro/Inhibitor_I9_sf"/>
</dbReference>
<dbReference type="GO" id="GO:0006508">
    <property type="term" value="P:proteolysis"/>
    <property type="evidence" value="ECO:0007669"/>
    <property type="project" value="UniProtKB-KW"/>
</dbReference>
<keyword evidence="11" id="KW-1185">Reference proteome</keyword>
<evidence type="ECO:0000256" key="2">
    <source>
        <dbReference type="ARBA" id="ARBA00022670"/>
    </source>
</evidence>
<dbReference type="PROSITE" id="PS00137">
    <property type="entry name" value="SUBTILASE_HIS"/>
    <property type="match status" value="1"/>
</dbReference>
<feature type="active site" description="Charge relay system" evidence="5">
    <location>
        <position position="399"/>
    </location>
</feature>
<dbReference type="InterPro" id="IPR022398">
    <property type="entry name" value="Peptidase_S8_His-AS"/>
</dbReference>
<dbReference type="Pfam" id="PF05922">
    <property type="entry name" value="Inhibitor_I9"/>
    <property type="match status" value="1"/>
</dbReference>
<dbReference type="InterPro" id="IPR000209">
    <property type="entry name" value="Peptidase_S8/S53_dom"/>
</dbReference>
<organism evidence="10 11">
    <name type="scientific">Microscilla marina ATCC 23134</name>
    <dbReference type="NCBI Taxonomy" id="313606"/>
    <lineage>
        <taxon>Bacteria</taxon>
        <taxon>Pseudomonadati</taxon>
        <taxon>Bacteroidota</taxon>
        <taxon>Cytophagia</taxon>
        <taxon>Cytophagales</taxon>
        <taxon>Microscillaceae</taxon>
        <taxon>Microscilla</taxon>
    </lineage>
</organism>
<evidence type="ECO:0000256" key="1">
    <source>
        <dbReference type="ARBA" id="ARBA00011073"/>
    </source>
</evidence>
<dbReference type="Gene3D" id="3.30.70.80">
    <property type="entry name" value="Peptidase S8 propeptide/proteinase inhibitor I9"/>
    <property type="match status" value="1"/>
</dbReference>
<sequence>MLHQKIAISIIQTINPNYIITNHFKFMLKLKHLFVTLIIFTLFTACNNNQEEVKPNNETTVEQTDISKLKAGDIIPGMYVVTYNSQNARLNLAGKNFRARKSTVRNYTSRLLKEDFKVPTKNIYKAYGTAIQGFSAKLTEKQVAALKKDPRIAAIEPDRILSINYKKEKKYFKAFAQSTPWGINRVGSASGAGKTAWVIDTGVDLDHPDLNVDVNRSVSFAGLYFWIWRIGDDTDPNDGNGHGTHVAGTIAAKNDGNGVVGVAYGATVVGVKVLGSGGSGSTSDIVDGIDYVAANASPGDVANLSLGGGVSTALDNAVINLGNTGVLVALAAGNENQNANNVSPARTNHPNVVTVSAMDSNDNFASFSNYGNAVDYCAPGVSVNSTWNNGGYRSISGTSMASPHVAGLLLLKGNTNLSTDGTVNGDPDGNADPIAVK</sequence>
<dbReference type="EC" id="3.4.21.-" evidence="10"/>
<feature type="active site" description="Charge relay system" evidence="5">
    <location>
        <position position="200"/>
    </location>
</feature>
<feature type="active site" description="Charge relay system" evidence="5">
    <location>
        <position position="242"/>
    </location>
</feature>
<dbReference type="PROSITE" id="PS00136">
    <property type="entry name" value="SUBTILASE_ASP"/>
    <property type="match status" value="1"/>
</dbReference>
<comment type="caution">
    <text evidence="10">The sequence shown here is derived from an EMBL/GenBank/DDBJ whole genome shotgun (WGS) entry which is preliminary data.</text>
</comment>
<dbReference type="PANTHER" id="PTHR43806:SF11">
    <property type="entry name" value="CEREVISIN-RELATED"/>
    <property type="match status" value="1"/>
</dbReference>
<dbReference type="PROSITE" id="PS00138">
    <property type="entry name" value="SUBTILASE_SER"/>
    <property type="match status" value="1"/>
</dbReference>
<comment type="similarity">
    <text evidence="1 5 6">Belongs to the peptidase S8 family.</text>
</comment>
<dbReference type="SUPFAM" id="SSF54897">
    <property type="entry name" value="Protease propeptides/inhibitors"/>
    <property type="match status" value="1"/>
</dbReference>
<feature type="domain" description="Inhibitor I9" evidence="9">
    <location>
        <begin position="79"/>
        <end position="162"/>
    </location>
</feature>
<evidence type="ECO:0000256" key="4">
    <source>
        <dbReference type="ARBA" id="ARBA00022825"/>
    </source>
</evidence>
<dbReference type="eggNOG" id="COG1404">
    <property type="taxonomic scope" value="Bacteria"/>
</dbReference>
<feature type="domain" description="Peptidase S8/S53" evidence="8">
    <location>
        <begin position="198"/>
        <end position="411"/>
    </location>
</feature>
<dbReference type="SUPFAM" id="SSF52743">
    <property type="entry name" value="Subtilisin-like"/>
    <property type="match status" value="1"/>
</dbReference>
<dbReference type="EMBL" id="AAWS01000012">
    <property type="protein sequence ID" value="EAY29178.1"/>
    <property type="molecule type" value="Genomic_DNA"/>
</dbReference>
<evidence type="ECO:0000313" key="11">
    <source>
        <dbReference type="Proteomes" id="UP000004095"/>
    </source>
</evidence>
<protein>
    <submittedName>
        <fullName evidence="10">Alkaline serine exoprotease A</fullName>
        <ecNumber evidence="10">3.4.21.-</ecNumber>
    </submittedName>
</protein>
<evidence type="ECO:0000256" key="6">
    <source>
        <dbReference type="RuleBase" id="RU003355"/>
    </source>
</evidence>
<dbReference type="InterPro" id="IPR034193">
    <property type="entry name" value="PCSK9_ProteinaseK-like"/>
</dbReference>
<evidence type="ECO:0000259" key="9">
    <source>
        <dbReference type="Pfam" id="PF05922"/>
    </source>
</evidence>
<dbReference type="GO" id="GO:0005615">
    <property type="term" value="C:extracellular space"/>
    <property type="evidence" value="ECO:0007669"/>
    <property type="project" value="TreeGrafter"/>
</dbReference>
<name>A1ZKF2_MICM2</name>
<dbReference type="InterPro" id="IPR036852">
    <property type="entry name" value="Peptidase_S8/S53_dom_sf"/>
</dbReference>
<feature type="region of interest" description="Disordered" evidence="7">
    <location>
        <begin position="417"/>
        <end position="437"/>
    </location>
</feature>
<dbReference type="CDD" id="cd04077">
    <property type="entry name" value="Peptidases_S8_PCSK9_ProteinaseK_like"/>
    <property type="match status" value="1"/>
</dbReference>
<dbReference type="InterPro" id="IPR023827">
    <property type="entry name" value="Peptidase_S8_Asp-AS"/>
</dbReference>
<evidence type="ECO:0000313" key="10">
    <source>
        <dbReference type="EMBL" id="EAY29178.1"/>
    </source>
</evidence>
<dbReference type="InterPro" id="IPR015500">
    <property type="entry name" value="Peptidase_S8_subtilisin-rel"/>
</dbReference>
<dbReference type="Pfam" id="PF00082">
    <property type="entry name" value="Peptidase_S8"/>
    <property type="match status" value="1"/>
</dbReference>
<keyword evidence="4 5" id="KW-0720">Serine protease</keyword>
<accession>A1ZKF2</accession>
<evidence type="ECO:0000259" key="8">
    <source>
        <dbReference type="Pfam" id="PF00082"/>
    </source>
</evidence>
<keyword evidence="2 5" id="KW-0645">Protease</keyword>
<keyword evidence="3 5" id="KW-0378">Hydrolase</keyword>
<dbReference type="InterPro" id="IPR050131">
    <property type="entry name" value="Peptidase_S8_subtilisin-like"/>
</dbReference>
<dbReference type="InterPro" id="IPR023828">
    <property type="entry name" value="Peptidase_S8_Ser-AS"/>
</dbReference>
<dbReference type="Proteomes" id="UP000004095">
    <property type="component" value="Unassembled WGS sequence"/>
</dbReference>
<dbReference type="GO" id="GO:0004252">
    <property type="term" value="F:serine-type endopeptidase activity"/>
    <property type="evidence" value="ECO:0007669"/>
    <property type="project" value="UniProtKB-UniRule"/>
</dbReference>
<dbReference type="PANTHER" id="PTHR43806">
    <property type="entry name" value="PEPTIDASE S8"/>
    <property type="match status" value="1"/>
</dbReference>
<proteinExistence type="inferred from homology"/>
<evidence type="ECO:0000256" key="3">
    <source>
        <dbReference type="ARBA" id="ARBA00022801"/>
    </source>
</evidence>
<evidence type="ECO:0000256" key="7">
    <source>
        <dbReference type="SAM" id="MobiDB-lite"/>
    </source>
</evidence>
<dbReference type="InterPro" id="IPR010259">
    <property type="entry name" value="S8pro/Inhibitor_I9"/>
</dbReference>
<dbReference type="AlphaFoldDB" id="A1ZKF2"/>